<dbReference type="AlphaFoldDB" id="I0Z5P0"/>
<dbReference type="PANTHER" id="PTHR34801:SF2">
    <property type="entry name" value="EXPRESSED PROTEIN"/>
    <property type="match status" value="1"/>
</dbReference>
<sequence>MNREVLLNGLNVGIIASLFTFGAAPRPNALGVKDYSGFKALGLCPSTENCVSTAEEANDIAHFIPPWTFNSEESKRKGLKKTQAEAMEELASVVSSLKPDNFEPRIVKQTDSYLYAEYQSPTFGFIDDVEFFFPGNDRVEYRSASRIGESDGKVNRKRIKALRQALEKKGWESVGF</sequence>
<reference evidence="1 2" key="1">
    <citation type="journal article" date="2012" name="Genome Biol.">
        <title>The genome of the polar eukaryotic microalga coccomyxa subellipsoidea reveals traits of cold adaptation.</title>
        <authorList>
            <person name="Blanc G."/>
            <person name="Agarkova I."/>
            <person name="Grimwood J."/>
            <person name="Kuo A."/>
            <person name="Brueggeman A."/>
            <person name="Dunigan D."/>
            <person name="Gurnon J."/>
            <person name="Ladunga I."/>
            <person name="Lindquist E."/>
            <person name="Lucas S."/>
            <person name="Pangilinan J."/>
            <person name="Proschold T."/>
            <person name="Salamov A."/>
            <person name="Schmutz J."/>
            <person name="Weeks D."/>
            <person name="Yamada T."/>
            <person name="Claverie J.M."/>
            <person name="Grigoriev I."/>
            <person name="Van Etten J."/>
            <person name="Lomsadze A."/>
            <person name="Borodovsky M."/>
        </authorList>
    </citation>
    <scope>NUCLEOTIDE SEQUENCE [LARGE SCALE GENOMIC DNA]</scope>
    <source>
        <strain evidence="1 2">C-169</strain>
    </source>
</reference>
<comment type="caution">
    <text evidence="1">The sequence shown here is derived from an EMBL/GenBank/DDBJ whole genome shotgun (WGS) entry which is preliminary data.</text>
</comment>
<dbReference type="PANTHER" id="PTHR34801">
    <property type="entry name" value="EXPRESSED PROTEIN"/>
    <property type="match status" value="1"/>
</dbReference>
<dbReference type="Proteomes" id="UP000007264">
    <property type="component" value="Unassembled WGS sequence"/>
</dbReference>
<dbReference type="RefSeq" id="XP_005650503.1">
    <property type="nucleotide sequence ID" value="XM_005650446.1"/>
</dbReference>
<dbReference type="GeneID" id="17043963"/>
<accession>I0Z5P0</accession>
<dbReference type="OrthoDB" id="41501at2759"/>
<dbReference type="InterPro" id="IPR010865">
    <property type="entry name" value="DUF1499"/>
</dbReference>
<evidence type="ECO:0000313" key="1">
    <source>
        <dbReference type="EMBL" id="EIE25959.1"/>
    </source>
</evidence>
<keyword evidence="2" id="KW-1185">Reference proteome</keyword>
<dbReference type="eggNOG" id="ENOG502QPJZ">
    <property type="taxonomic scope" value="Eukaryota"/>
</dbReference>
<gene>
    <name evidence="1" type="ORF">COCSUDRAFT_40168</name>
</gene>
<dbReference type="KEGG" id="csl:COCSUDRAFT_40168"/>
<dbReference type="EMBL" id="AGSI01000003">
    <property type="protein sequence ID" value="EIE25959.1"/>
    <property type="molecule type" value="Genomic_DNA"/>
</dbReference>
<protein>
    <submittedName>
        <fullName evidence="1">Uncharacterized protein</fullName>
    </submittedName>
</protein>
<name>I0Z5P0_COCSC</name>
<proteinExistence type="predicted"/>
<dbReference type="Pfam" id="PF07386">
    <property type="entry name" value="DUF1499"/>
    <property type="match status" value="1"/>
</dbReference>
<organism evidence="1 2">
    <name type="scientific">Coccomyxa subellipsoidea (strain C-169)</name>
    <name type="common">Green microalga</name>
    <dbReference type="NCBI Taxonomy" id="574566"/>
    <lineage>
        <taxon>Eukaryota</taxon>
        <taxon>Viridiplantae</taxon>
        <taxon>Chlorophyta</taxon>
        <taxon>core chlorophytes</taxon>
        <taxon>Trebouxiophyceae</taxon>
        <taxon>Trebouxiophyceae incertae sedis</taxon>
        <taxon>Coccomyxaceae</taxon>
        <taxon>Coccomyxa</taxon>
        <taxon>Coccomyxa subellipsoidea</taxon>
    </lineage>
</organism>
<dbReference type="PIRSF" id="PIRSF026426">
    <property type="entry name" value="DUF1499"/>
    <property type="match status" value="1"/>
</dbReference>
<evidence type="ECO:0000313" key="2">
    <source>
        <dbReference type="Proteomes" id="UP000007264"/>
    </source>
</evidence>